<feature type="compositionally biased region" description="Polar residues" evidence="1">
    <location>
        <begin position="555"/>
        <end position="568"/>
    </location>
</feature>
<dbReference type="Proteomes" id="UP000324897">
    <property type="component" value="Chromosome 5"/>
</dbReference>
<dbReference type="OrthoDB" id="1925259at2759"/>
<accession>A0A5J9WHS9</accession>
<feature type="region of interest" description="Disordered" evidence="1">
    <location>
        <begin position="157"/>
        <end position="181"/>
    </location>
</feature>
<feature type="domain" description="DUF3741" evidence="2">
    <location>
        <begin position="189"/>
        <end position="230"/>
    </location>
</feature>
<dbReference type="InterPro" id="IPR032795">
    <property type="entry name" value="DUF3741-assoc"/>
</dbReference>
<dbReference type="EMBL" id="RWGY01000004">
    <property type="protein sequence ID" value="TVU47496.1"/>
    <property type="molecule type" value="Genomic_DNA"/>
</dbReference>
<feature type="region of interest" description="Disordered" evidence="1">
    <location>
        <begin position="1"/>
        <end position="44"/>
    </location>
</feature>
<organism evidence="5 6">
    <name type="scientific">Eragrostis curvula</name>
    <name type="common">weeping love grass</name>
    <dbReference type="NCBI Taxonomy" id="38414"/>
    <lineage>
        <taxon>Eukaryota</taxon>
        <taxon>Viridiplantae</taxon>
        <taxon>Streptophyta</taxon>
        <taxon>Embryophyta</taxon>
        <taxon>Tracheophyta</taxon>
        <taxon>Spermatophyta</taxon>
        <taxon>Magnoliopsida</taxon>
        <taxon>Liliopsida</taxon>
        <taxon>Poales</taxon>
        <taxon>Poaceae</taxon>
        <taxon>PACMAD clade</taxon>
        <taxon>Chloridoideae</taxon>
        <taxon>Eragrostideae</taxon>
        <taxon>Eragrostidinae</taxon>
        <taxon>Eragrostis</taxon>
    </lineage>
</organism>
<name>A0A5J9WHS9_9POAL</name>
<evidence type="ECO:0000256" key="1">
    <source>
        <dbReference type="SAM" id="MobiDB-lite"/>
    </source>
</evidence>
<comment type="caution">
    <text evidence="5">The sequence shown here is derived from an EMBL/GenBank/DDBJ whole genome shotgun (WGS) entry which is preliminary data.</text>
</comment>
<feature type="compositionally biased region" description="Low complexity" evidence="1">
    <location>
        <begin position="766"/>
        <end position="777"/>
    </location>
</feature>
<gene>
    <name evidence="5" type="ORF">EJB05_07099</name>
</gene>
<protein>
    <recommendedName>
        <fullName evidence="7">DUF4378 domain-containing protein</fullName>
    </recommendedName>
</protein>
<evidence type="ECO:0000313" key="6">
    <source>
        <dbReference type="Proteomes" id="UP000324897"/>
    </source>
</evidence>
<dbReference type="Pfam" id="PF14309">
    <property type="entry name" value="DUF4378"/>
    <property type="match status" value="1"/>
</dbReference>
<evidence type="ECO:0000259" key="3">
    <source>
        <dbReference type="Pfam" id="PF14309"/>
    </source>
</evidence>
<feature type="domain" description="DUF3741" evidence="4">
    <location>
        <begin position="89"/>
        <end position="106"/>
    </location>
</feature>
<dbReference type="Gramene" id="TVU47496">
    <property type="protein sequence ID" value="TVU47496"/>
    <property type="gene ID" value="EJB05_07099"/>
</dbReference>
<reference evidence="5 6" key="1">
    <citation type="journal article" date="2019" name="Sci. Rep.">
        <title>A high-quality genome of Eragrostis curvula grass provides insights into Poaceae evolution and supports new strategies to enhance forage quality.</title>
        <authorList>
            <person name="Carballo J."/>
            <person name="Santos B.A.C.M."/>
            <person name="Zappacosta D."/>
            <person name="Garbus I."/>
            <person name="Selva J.P."/>
            <person name="Gallo C.A."/>
            <person name="Diaz A."/>
            <person name="Albertini E."/>
            <person name="Caccamo M."/>
            <person name="Echenique V."/>
        </authorList>
    </citation>
    <scope>NUCLEOTIDE SEQUENCE [LARGE SCALE GENOMIC DNA]</scope>
    <source>
        <strain evidence="6">cv. Victoria</strain>
        <tissue evidence="5">Leaf</tissue>
    </source>
</reference>
<dbReference type="PANTHER" id="PTHR46836">
    <property type="entry name" value="AFADIN"/>
    <property type="match status" value="1"/>
</dbReference>
<evidence type="ECO:0008006" key="7">
    <source>
        <dbReference type="Google" id="ProtNLM"/>
    </source>
</evidence>
<evidence type="ECO:0000259" key="2">
    <source>
        <dbReference type="Pfam" id="PF12552"/>
    </source>
</evidence>
<feature type="region of interest" description="Disordered" evidence="1">
    <location>
        <begin position="555"/>
        <end position="578"/>
    </location>
</feature>
<feature type="domain" description="DUF4378" evidence="3">
    <location>
        <begin position="854"/>
        <end position="1001"/>
    </location>
</feature>
<proteinExistence type="predicted"/>
<dbReference type="PANTHER" id="PTHR46836:SF8">
    <property type="entry name" value="AFADIN"/>
    <property type="match status" value="1"/>
</dbReference>
<evidence type="ECO:0000313" key="5">
    <source>
        <dbReference type="EMBL" id="TVU47496.1"/>
    </source>
</evidence>
<feature type="region of interest" description="Disordered" evidence="1">
    <location>
        <begin position="754"/>
        <end position="777"/>
    </location>
</feature>
<dbReference type="Pfam" id="PF14383">
    <property type="entry name" value="VARLMGL"/>
    <property type="match status" value="1"/>
</dbReference>
<feature type="compositionally biased region" description="Basic residues" evidence="1">
    <location>
        <begin position="466"/>
        <end position="481"/>
    </location>
</feature>
<evidence type="ECO:0000259" key="4">
    <source>
        <dbReference type="Pfam" id="PF14383"/>
    </source>
</evidence>
<feature type="region of interest" description="Disordered" evidence="1">
    <location>
        <begin position="449"/>
        <end position="488"/>
    </location>
</feature>
<sequence length="1017" mass="114841">MASVGRGRSRRREDGGGSSDRNAAHSAAPTVGHQEVASLRKQATYPGILPDPLFEAGNRQSKSRKASGVPMKMLIDEEISKDVNGRHISPGAVGRLMGLDSLPTSGTHNQCRYTQSHALRASPGSSHDRLDRYGLYDDIPHRRSADDIKDVFEIMEASKTKMHRSPTSRSGNRSSRPDKIDDADIDFVRQKFMDAKRLSTNESLHMSEELNETLDALVSNQDLLLEFLQKFDPVVRRDLHNHGSPSSAANCITILKPSRKNQFAGTDNIYPQGKVTESYINMQKEAKHSLRKQYPNVSSQRLKEDSGSLRQKLSRSSHQENTDKRSGPTRIVVLKPNLEKAPHFDFGRHKESQDIGRWSPYTEEYMCQVSLEDSETLGHMGKGSREVAREITKQMRAARGGSRKHAVKSEVRTSISEKRPQFLSPVTRLKTSEAFHRSSELCDSWASSSFNSSPTYSTETSVSKEAKKHLSNRWKKSHQHQRQITDNDGFSTLGDMLALSDQDTSEAATHKMACRKCPKGETQTDRMQGCSIYPFGISSNDGWRDVVASNLTRSKSLPPSFSRGVQKSNSRKRTGTGRHNEFSMLKDVLKVGPQYSEYACHNRQRQPLSRGSTFHGHESDLMAPDNEERMATEREIHVNYEEPANGIAMPDISEQSQHPAHIDHELDAVRFLHAGSTILDKDKEPLPPAGLNQQILELSAIAFDGRNLVPNLDDLVTEDERHEYHQAEDYPDMYEPHIQSESCVGIDHQQVDDNQTLCIPPNESESPTSSQIDDQQSPISVLESSMDAEDIYSGDFEKISADLQGKMQLRFLKRETTDNGDDSELFILSDDETACQPPPEMKRSYAFRDEEERDFSYVLDMLTDLGIHAANQDELLNNCYLLECPAGPDLYDKLENKYRSLILWPQPERKLLFDTTNAVLEDMITSLMVCGSKGLLRRWYPGWDRKEFVDMVWQRVVQLRQEMEFNQERLSLDVEWIGSEDGVYLVGSDIGSALQEDLLDEVIADFLVVPRSAKFRG</sequence>
<dbReference type="InterPro" id="IPR025486">
    <property type="entry name" value="DUF4378"/>
</dbReference>
<dbReference type="Pfam" id="PF12552">
    <property type="entry name" value="DUF3741"/>
    <property type="match status" value="1"/>
</dbReference>
<keyword evidence="6" id="KW-1185">Reference proteome</keyword>
<feature type="compositionally biased region" description="Basic and acidic residues" evidence="1">
    <location>
        <begin position="317"/>
        <end position="326"/>
    </location>
</feature>
<dbReference type="InterPro" id="IPR022212">
    <property type="entry name" value="DUF3741"/>
</dbReference>
<dbReference type="AlphaFoldDB" id="A0A5J9WHS9"/>
<feature type="region of interest" description="Disordered" evidence="1">
    <location>
        <begin position="287"/>
        <end position="329"/>
    </location>
</feature>